<evidence type="ECO:0000313" key="2">
    <source>
        <dbReference type="EMBL" id="KAK1875093.1"/>
    </source>
</evidence>
<protein>
    <submittedName>
        <fullName evidence="3">Enolase</fullName>
    </submittedName>
</protein>
<evidence type="ECO:0000313" key="3">
    <source>
        <dbReference type="EMBL" id="KAK1881061.1"/>
    </source>
</evidence>
<feature type="region of interest" description="Disordered" evidence="1">
    <location>
        <begin position="1"/>
        <end position="51"/>
    </location>
</feature>
<dbReference type="EMBL" id="JASDAP010000275">
    <property type="protein sequence ID" value="KAK1875093.1"/>
    <property type="molecule type" value="Genomic_DNA"/>
</dbReference>
<reference evidence="3" key="1">
    <citation type="submission" date="2023-04" db="EMBL/GenBank/DDBJ databases">
        <title>Chromosome-level genome of Chaenocephalus aceratus.</title>
        <authorList>
            <person name="Park H."/>
        </authorList>
    </citation>
    <scope>NUCLEOTIDE SEQUENCE</scope>
    <source>
        <strain evidence="3">DE</strain>
        <tissue evidence="3">Muscle</tissue>
    </source>
</reference>
<proteinExistence type="predicted"/>
<dbReference type="EMBL" id="JASDAP010000024">
    <property type="protein sequence ID" value="KAK1881061.1"/>
    <property type="molecule type" value="Genomic_DNA"/>
</dbReference>
<sequence length="86" mass="9349">MKGGSAGAAGRRGGLPAGEETGEETERRQVRRQVRRQGGDRAGPEGSSQSESCVLQDVLPACSIPPSVFTFREEALQLLQKYYCMY</sequence>
<dbReference type="Proteomes" id="UP001228049">
    <property type="component" value="Unassembled WGS sequence"/>
</dbReference>
<comment type="caution">
    <text evidence="3">The sequence shown here is derived from an EMBL/GenBank/DDBJ whole genome shotgun (WGS) entry which is preliminary data.</text>
</comment>
<evidence type="ECO:0000256" key="1">
    <source>
        <dbReference type="SAM" id="MobiDB-lite"/>
    </source>
</evidence>
<gene>
    <name evidence="2" type="ORF">KUDE01_015825</name>
    <name evidence="3" type="ORF">KUDE01_024229</name>
</gene>
<feature type="compositionally biased region" description="Gly residues" evidence="1">
    <location>
        <begin position="1"/>
        <end position="16"/>
    </location>
</feature>
<dbReference type="AlphaFoldDB" id="A0AAD9EXU7"/>
<name>A0AAD9EXU7_DISEL</name>
<evidence type="ECO:0000313" key="4">
    <source>
        <dbReference type="Proteomes" id="UP001228049"/>
    </source>
</evidence>
<organism evidence="3 4">
    <name type="scientific">Dissostichus eleginoides</name>
    <name type="common">Patagonian toothfish</name>
    <name type="synonym">Dissostichus amissus</name>
    <dbReference type="NCBI Taxonomy" id="100907"/>
    <lineage>
        <taxon>Eukaryota</taxon>
        <taxon>Metazoa</taxon>
        <taxon>Chordata</taxon>
        <taxon>Craniata</taxon>
        <taxon>Vertebrata</taxon>
        <taxon>Euteleostomi</taxon>
        <taxon>Actinopterygii</taxon>
        <taxon>Neopterygii</taxon>
        <taxon>Teleostei</taxon>
        <taxon>Neoteleostei</taxon>
        <taxon>Acanthomorphata</taxon>
        <taxon>Eupercaria</taxon>
        <taxon>Perciformes</taxon>
        <taxon>Notothenioidei</taxon>
        <taxon>Nototheniidae</taxon>
        <taxon>Dissostichus</taxon>
    </lineage>
</organism>
<keyword evidence="4" id="KW-1185">Reference proteome</keyword>
<accession>A0AAD9EXU7</accession>